<dbReference type="Pfam" id="PF12706">
    <property type="entry name" value="Lactamase_B_2"/>
    <property type="match status" value="1"/>
</dbReference>
<dbReference type="PANTHER" id="PTHR15032">
    <property type="entry name" value="N-ACYL-PHOSPHATIDYLETHANOLAMINE-HYDROLYZING PHOSPHOLIPASE D"/>
    <property type="match status" value="1"/>
</dbReference>
<dbReference type="Gene3D" id="3.60.15.10">
    <property type="entry name" value="Ribonuclease Z/Hydroxyacylglutathione hydrolase-like"/>
    <property type="match status" value="1"/>
</dbReference>
<feature type="domain" description="Metallo-beta-lactamase" evidence="1">
    <location>
        <begin position="124"/>
        <end position="319"/>
    </location>
</feature>
<sequence>MGIKPRHLATLILLLLTVIVYDSCNAIRSTGRIPAGEHLKGIAALANYDSLYGFRNLDTAGQQKPRKINPLRILTWSLRSKPAYVTPDHELPWVKADLNALPADTPTVVWFGHSSFLLKTKQGNILADPQFSGFTGPFSWMIKPYHGSDEYKTKDMPVIDVLIISHDHYDHLDMGTVVKLKDKVKRVVVPKGVGSHFIHWGYDPKIITELNWDESASTTSGIKITATPARHRSGRVFKGNRTLWASYVIDAGGRKVFFSGDTGYGTHFKKIGDKYGPMDLAMIECGQYNDNWKTTHMHPSQSVQAVIDLKAKTAIPVHWAKFAEAYHPWDEPVRLFLKSADSLKQAVSVPMLGEPYVIGSKPKLDPWWDESWH</sequence>
<dbReference type="AlphaFoldDB" id="A0A929KX84"/>
<name>A0A929KX84_9SPHI</name>
<gene>
    <name evidence="2" type="ORF">IRJ16_09550</name>
</gene>
<dbReference type="InterPro" id="IPR001279">
    <property type="entry name" value="Metallo-B-lactamas"/>
</dbReference>
<organism evidence="2 3">
    <name type="scientific">Mucilaginibacter myungsuensis</name>
    <dbReference type="NCBI Taxonomy" id="649104"/>
    <lineage>
        <taxon>Bacteria</taxon>
        <taxon>Pseudomonadati</taxon>
        <taxon>Bacteroidota</taxon>
        <taxon>Sphingobacteriia</taxon>
        <taxon>Sphingobacteriales</taxon>
        <taxon>Sphingobacteriaceae</taxon>
        <taxon>Mucilaginibacter</taxon>
    </lineage>
</organism>
<dbReference type="GO" id="GO:0005737">
    <property type="term" value="C:cytoplasm"/>
    <property type="evidence" value="ECO:0007669"/>
    <property type="project" value="TreeGrafter"/>
</dbReference>
<reference evidence="2" key="1">
    <citation type="submission" date="2020-10" db="EMBL/GenBank/DDBJ databases">
        <title>Mucilaginibacter mali sp. nov., isolated from rhizosphere soil of apple orchard.</title>
        <authorList>
            <person name="Lee J.-S."/>
            <person name="Kim H.S."/>
            <person name="Kim J.-S."/>
        </authorList>
    </citation>
    <scope>NUCLEOTIDE SEQUENCE</scope>
    <source>
        <strain evidence="2">KCTC 22746</strain>
    </source>
</reference>
<dbReference type="PANTHER" id="PTHR15032:SF4">
    <property type="entry name" value="N-ACYL-PHOSPHATIDYLETHANOLAMINE-HYDROLYZING PHOSPHOLIPASE D"/>
    <property type="match status" value="1"/>
</dbReference>
<dbReference type="RefSeq" id="WP_194111316.1">
    <property type="nucleotide sequence ID" value="NZ_JADFFL010000003.1"/>
</dbReference>
<dbReference type="EMBL" id="JADFFL010000003">
    <property type="protein sequence ID" value="MBE9662128.1"/>
    <property type="molecule type" value="Genomic_DNA"/>
</dbReference>
<evidence type="ECO:0000313" key="2">
    <source>
        <dbReference type="EMBL" id="MBE9662128.1"/>
    </source>
</evidence>
<evidence type="ECO:0000313" key="3">
    <source>
        <dbReference type="Proteomes" id="UP000622475"/>
    </source>
</evidence>
<protein>
    <submittedName>
        <fullName evidence="2">MBL fold metallo-hydrolase</fullName>
    </submittedName>
</protein>
<dbReference type="SUPFAM" id="SSF56281">
    <property type="entry name" value="Metallo-hydrolase/oxidoreductase"/>
    <property type="match status" value="1"/>
</dbReference>
<comment type="caution">
    <text evidence="2">The sequence shown here is derived from an EMBL/GenBank/DDBJ whole genome shotgun (WGS) entry which is preliminary data.</text>
</comment>
<proteinExistence type="predicted"/>
<dbReference type="Proteomes" id="UP000622475">
    <property type="component" value="Unassembled WGS sequence"/>
</dbReference>
<evidence type="ECO:0000259" key="1">
    <source>
        <dbReference type="Pfam" id="PF12706"/>
    </source>
</evidence>
<dbReference type="InterPro" id="IPR036866">
    <property type="entry name" value="RibonucZ/Hydroxyglut_hydro"/>
</dbReference>
<keyword evidence="3" id="KW-1185">Reference proteome</keyword>
<accession>A0A929KX84</accession>